<dbReference type="PANTHER" id="PTHR22091">
    <property type="entry name" value="COILED-COIL DOMAIN-CONTAINING PROTEIN 77"/>
    <property type="match status" value="1"/>
</dbReference>
<keyword evidence="4" id="KW-1185">Reference proteome</keyword>
<feature type="coiled-coil region" evidence="1">
    <location>
        <begin position="186"/>
        <end position="284"/>
    </location>
</feature>
<protein>
    <recommendedName>
        <fullName evidence="5">Coiled-coil domain-containing protein 77</fullName>
    </recommendedName>
</protein>
<evidence type="ECO:0000256" key="2">
    <source>
        <dbReference type="SAM" id="MobiDB-lite"/>
    </source>
</evidence>
<evidence type="ECO:0008006" key="5">
    <source>
        <dbReference type="Google" id="ProtNLM"/>
    </source>
</evidence>
<feature type="region of interest" description="Disordered" evidence="2">
    <location>
        <begin position="412"/>
        <end position="433"/>
    </location>
</feature>
<gene>
    <name evidence="3" type="ORF">WJX72_004785</name>
</gene>
<sequence>MGKDAADTQLSDVAPSTELLSYYQRRIDEFETERGELLERIDTCGVSRSDLHRLEWENKKRADEVRQLQKALSDAHTFLFDKHQQLLQLQAENDDLAAQEKEDRKRIQHLLALNQPIEQEITYQRAARPQAVTVFPRAVAEGKAGNKAGGSAGSSGSGEHQERVMRTVYLPAANADSLMLKVESLQAQLNEQKQFANERIAALLEDRRIREADEEAHRELAAQKLEELTARLKKTEQTLQATTKDYILARREKQEAEGRAVTAREELRLEKERGAGELAEFKQQALEQLSTTQQSSTERMEEYMGNFRTQIRRREEDIANLESVHSAVKAQHERRIGELEGKVARLQEQNKQLEYRRALDVEGWVSDVTILRKQLAAVDRKLHQMRLKDRLQDDERLDALLDDLARRAPNVMRVQDENSSESSNHSVKSATSELAADLKRVKGAIGGLETKLQRTKRSIQR</sequence>
<feature type="region of interest" description="Disordered" evidence="2">
    <location>
        <begin position="142"/>
        <end position="162"/>
    </location>
</feature>
<dbReference type="AlphaFoldDB" id="A0AAW1PXS9"/>
<feature type="coiled-coil region" evidence="1">
    <location>
        <begin position="51"/>
        <end position="106"/>
    </location>
</feature>
<dbReference type="Proteomes" id="UP001489004">
    <property type="component" value="Unassembled WGS sequence"/>
</dbReference>
<reference evidence="3 4" key="1">
    <citation type="journal article" date="2024" name="Nat. Commun.">
        <title>Phylogenomics reveals the evolutionary origins of lichenization in chlorophyte algae.</title>
        <authorList>
            <person name="Puginier C."/>
            <person name="Libourel C."/>
            <person name="Otte J."/>
            <person name="Skaloud P."/>
            <person name="Haon M."/>
            <person name="Grisel S."/>
            <person name="Petersen M."/>
            <person name="Berrin J.G."/>
            <person name="Delaux P.M."/>
            <person name="Dal Grande F."/>
            <person name="Keller J."/>
        </authorList>
    </citation>
    <scope>NUCLEOTIDE SEQUENCE [LARGE SCALE GENOMIC DNA]</scope>
    <source>
        <strain evidence="3 4">SAG 2043</strain>
    </source>
</reference>
<evidence type="ECO:0000313" key="4">
    <source>
        <dbReference type="Proteomes" id="UP001489004"/>
    </source>
</evidence>
<name>A0AAW1PXS9_9CHLO</name>
<comment type="caution">
    <text evidence="3">The sequence shown here is derived from an EMBL/GenBank/DDBJ whole genome shotgun (WGS) entry which is preliminary data.</text>
</comment>
<keyword evidence="1" id="KW-0175">Coiled coil</keyword>
<dbReference type="PANTHER" id="PTHR22091:SF1">
    <property type="entry name" value="COILED-COIL DOMAIN-CONTAINING PROTEIN 77"/>
    <property type="match status" value="1"/>
</dbReference>
<dbReference type="InterPro" id="IPR037696">
    <property type="entry name" value="CCDC77"/>
</dbReference>
<feature type="compositionally biased region" description="Gly residues" evidence="2">
    <location>
        <begin position="147"/>
        <end position="156"/>
    </location>
</feature>
<proteinExistence type="predicted"/>
<organism evidence="3 4">
    <name type="scientific">[Myrmecia] bisecta</name>
    <dbReference type="NCBI Taxonomy" id="41462"/>
    <lineage>
        <taxon>Eukaryota</taxon>
        <taxon>Viridiplantae</taxon>
        <taxon>Chlorophyta</taxon>
        <taxon>core chlorophytes</taxon>
        <taxon>Trebouxiophyceae</taxon>
        <taxon>Trebouxiales</taxon>
        <taxon>Trebouxiaceae</taxon>
        <taxon>Myrmecia</taxon>
    </lineage>
</organism>
<evidence type="ECO:0000313" key="3">
    <source>
        <dbReference type="EMBL" id="KAK9814374.1"/>
    </source>
</evidence>
<accession>A0AAW1PXS9</accession>
<dbReference type="EMBL" id="JALJOR010000007">
    <property type="protein sequence ID" value="KAK9814374.1"/>
    <property type="molecule type" value="Genomic_DNA"/>
</dbReference>
<evidence type="ECO:0000256" key="1">
    <source>
        <dbReference type="SAM" id="Coils"/>
    </source>
</evidence>
<feature type="coiled-coil region" evidence="1">
    <location>
        <begin position="329"/>
        <end position="356"/>
    </location>
</feature>